<reference evidence="1" key="3">
    <citation type="submission" date="2021-05" db="UniProtKB">
        <authorList>
            <consortium name="EnsemblPlants"/>
        </authorList>
    </citation>
    <scope>IDENTIFICATION</scope>
    <source>
        <strain evidence="1">cv. B73</strain>
    </source>
</reference>
<proteinExistence type="predicted"/>
<keyword evidence="2" id="KW-1185">Reference proteome</keyword>
<dbReference type="Gramene" id="Zm00001eb321860_T001">
    <property type="protein sequence ID" value="Zm00001eb321860_P001"/>
    <property type="gene ID" value="Zm00001eb321860"/>
</dbReference>
<dbReference type="AlphaFoldDB" id="A0A804QCN9"/>
<name>A0A804QCN9_MAIZE</name>
<dbReference type="Proteomes" id="UP000007305">
    <property type="component" value="Chromosome 7"/>
</dbReference>
<organism evidence="1 2">
    <name type="scientific">Zea mays</name>
    <name type="common">Maize</name>
    <dbReference type="NCBI Taxonomy" id="4577"/>
    <lineage>
        <taxon>Eukaryota</taxon>
        <taxon>Viridiplantae</taxon>
        <taxon>Streptophyta</taxon>
        <taxon>Embryophyta</taxon>
        <taxon>Tracheophyta</taxon>
        <taxon>Spermatophyta</taxon>
        <taxon>Magnoliopsida</taxon>
        <taxon>Liliopsida</taxon>
        <taxon>Poales</taxon>
        <taxon>Poaceae</taxon>
        <taxon>PACMAD clade</taxon>
        <taxon>Panicoideae</taxon>
        <taxon>Andropogonodae</taxon>
        <taxon>Andropogoneae</taxon>
        <taxon>Tripsacinae</taxon>
        <taxon>Zea</taxon>
    </lineage>
</organism>
<sequence>MRWNIQIEGARRRQAYVGGSDNGRLGLPQQPLHGLSVGLVVELPRDLEDPRDAERRYPDPTAPTVVHVVAASGSWDAGEGTAQTFHGTTRAEWIRVDLGRLNGAGSDLPWNHADLPWRARSRSARIVPFHGEQSGSAWWPVPGRGRRCHDACPKYQVTPATVMADLPWRWGGLRIRVGVDCGGGGEDRGGSAWALISAAVGSAD</sequence>
<reference evidence="1" key="2">
    <citation type="submission" date="2019-07" db="EMBL/GenBank/DDBJ databases">
        <authorList>
            <person name="Seetharam A."/>
            <person name="Woodhouse M."/>
            <person name="Cannon E."/>
        </authorList>
    </citation>
    <scope>NUCLEOTIDE SEQUENCE [LARGE SCALE GENOMIC DNA]</scope>
    <source>
        <strain evidence="1">cv. B73</strain>
    </source>
</reference>
<dbReference type="EnsemblPlants" id="Zm00001eb321860_T001">
    <property type="protein sequence ID" value="Zm00001eb321860_P001"/>
    <property type="gene ID" value="Zm00001eb321860"/>
</dbReference>
<dbReference type="InParanoid" id="A0A804QCN9"/>
<protein>
    <submittedName>
        <fullName evidence="1">Uncharacterized protein</fullName>
    </submittedName>
</protein>
<evidence type="ECO:0000313" key="2">
    <source>
        <dbReference type="Proteomes" id="UP000007305"/>
    </source>
</evidence>
<accession>A0A804QCN9</accession>
<reference evidence="2" key="1">
    <citation type="submission" date="2015-12" db="EMBL/GenBank/DDBJ databases">
        <title>Update maize B73 reference genome by single molecule sequencing technologies.</title>
        <authorList>
            <consortium name="Maize Genome Sequencing Project"/>
            <person name="Ware D."/>
        </authorList>
    </citation>
    <scope>NUCLEOTIDE SEQUENCE [LARGE SCALE GENOMIC DNA]</scope>
    <source>
        <strain evidence="2">cv. B73</strain>
    </source>
</reference>
<evidence type="ECO:0000313" key="1">
    <source>
        <dbReference type="EnsemblPlants" id="Zm00001eb321860_P001"/>
    </source>
</evidence>